<name>A0A552WNN9_9MICO</name>
<evidence type="ECO:0000313" key="2">
    <source>
        <dbReference type="Proteomes" id="UP000318693"/>
    </source>
</evidence>
<dbReference type="Proteomes" id="UP000318693">
    <property type="component" value="Unassembled WGS sequence"/>
</dbReference>
<sequence>MTAPRHGLVEVPLSLHLRFEGDAPLTLTLSHLPCPAVVRPLALALLSLTNAGGTIKTAWTARKYRDTIARFARWLDDAGFQGELRELTVAQLYDYWQQERRVYEHLNRRLLAAATLEAGVNRPVKSEVVPHLTGTRVSAPKPRSTPLAAYTPGEYARLVSVCKATVRAARTEQRRVAGLLAGTGPSAGGSKEWLRWLAGSSLDPIEELRERYPDGWLVSPDALVGHRRALLPDRDTVLAYRVLLGLEFGLPAESMNCLTTADAEWQGERQLRIKFRKRRGSDAQAMHYREAGPWTGPALLRDWLQISERLRLLMNDESRLWIYFTEAEGGAVADFTIWRWGKHRRRFIKRAGLTDDGGESLQLDLRRLRTTWTERKGRDWHGAITIDPNRTPKVEGDHYLTRSADPQAAAETVEAAQKDLLRRAETVALILTGDEQLADAVDGADAVSRRSMPATAGEWDMFAASCRDPYDSPFVAKGNFCTASVWSCLVCPLAVITPAKLPNLLRLENYIRRRADDLPQSEWLTVYGAAWVQLTTRILPRHSTAALTEASAVVAAEAAALPVGPGEGLQ</sequence>
<comment type="caution">
    <text evidence="1">The sequence shown here is derived from an EMBL/GenBank/DDBJ whole genome shotgun (WGS) entry which is preliminary data.</text>
</comment>
<dbReference type="EMBL" id="VJXR01000045">
    <property type="protein sequence ID" value="TRW44392.1"/>
    <property type="molecule type" value="Genomic_DNA"/>
</dbReference>
<evidence type="ECO:0000313" key="1">
    <source>
        <dbReference type="EMBL" id="TRW44392.1"/>
    </source>
</evidence>
<organism evidence="1 2">
    <name type="scientific">Georgenia yuyongxinii</name>
    <dbReference type="NCBI Taxonomy" id="2589797"/>
    <lineage>
        <taxon>Bacteria</taxon>
        <taxon>Bacillati</taxon>
        <taxon>Actinomycetota</taxon>
        <taxon>Actinomycetes</taxon>
        <taxon>Micrococcales</taxon>
        <taxon>Bogoriellaceae</taxon>
        <taxon>Georgenia</taxon>
    </lineage>
</organism>
<protein>
    <submittedName>
        <fullName evidence="1">Uncharacterized protein</fullName>
    </submittedName>
</protein>
<reference evidence="1 2" key="1">
    <citation type="submission" date="2019-07" db="EMBL/GenBank/DDBJ databases">
        <title>Georgenia wutianyii sp. nov. and Georgenia *** sp. nov. isolated from plateau pika (Ochotona curzoniae) in the Qinghai-Tibet plateau of China.</title>
        <authorList>
            <person name="Tian Z."/>
        </authorList>
    </citation>
    <scope>NUCLEOTIDE SEQUENCE [LARGE SCALE GENOMIC DNA]</scope>
    <source>
        <strain evidence="1 2">Z446</strain>
    </source>
</reference>
<dbReference type="AlphaFoldDB" id="A0A552WNN9"/>
<proteinExistence type="predicted"/>
<accession>A0A552WNN9</accession>
<keyword evidence="2" id="KW-1185">Reference proteome</keyword>
<dbReference type="RefSeq" id="WP_143419052.1">
    <property type="nucleotide sequence ID" value="NZ_VJXR01000045.1"/>
</dbReference>
<gene>
    <name evidence="1" type="ORF">FJ693_13765</name>
</gene>